<reference evidence="1 2" key="1">
    <citation type="submission" date="2016-10" db="EMBL/GenBank/DDBJ databases">
        <authorList>
            <person name="de Groot N.N."/>
        </authorList>
    </citation>
    <scope>NUCLEOTIDE SEQUENCE [LARGE SCALE GENOMIC DNA]</scope>
    <source>
        <strain evidence="1">1</strain>
    </source>
</reference>
<protein>
    <submittedName>
        <fullName evidence="1">Uncharacterized protein</fullName>
    </submittedName>
</protein>
<sequence>MADGQICFSVGSFLSILDETGVQLAASSASETMGVAFFKFN</sequence>
<dbReference type="STRING" id="51642.NSMM_410072"/>
<name>A0A1G5SFR5_9PROT</name>
<dbReference type="AlphaFoldDB" id="A0A1G5SFR5"/>
<organism evidence="1 2">
    <name type="scientific">Nitrosomonas mobilis</name>
    <dbReference type="NCBI Taxonomy" id="51642"/>
    <lineage>
        <taxon>Bacteria</taxon>
        <taxon>Pseudomonadati</taxon>
        <taxon>Pseudomonadota</taxon>
        <taxon>Betaproteobacteria</taxon>
        <taxon>Nitrosomonadales</taxon>
        <taxon>Nitrosomonadaceae</taxon>
        <taxon>Nitrosomonas</taxon>
    </lineage>
</organism>
<evidence type="ECO:0000313" key="2">
    <source>
        <dbReference type="Proteomes" id="UP000198729"/>
    </source>
</evidence>
<accession>A0A1G5SFR5</accession>
<keyword evidence="2" id="KW-1185">Reference proteome</keyword>
<dbReference type="Proteomes" id="UP000198729">
    <property type="component" value="Unassembled WGS sequence"/>
</dbReference>
<dbReference type="EMBL" id="FMWO01000049">
    <property type="protein sequence ID" value="SCZ85837.1"/>
    <property type="molecule type" value="Genomic_DNA"/>
</dbReference>
<proteinExistence type="predicted"/>
<gene>
    <name evidence="1" type="ORF">NSMM_410072</name>
</gene>
<evidence type="ECO:0000313" key="1">
    <source>
        <dbReference type="EMBL" id="SCZ85837.1"/>
    </source>
</evidence>